<name>A0AAU9DGL7_9BACT</name>
<keyword evidence="3" id="KW-1185">Reference proteome</keyword>
<dbReference type="InterPro" id="IPR045865">
    <property type="entry name" value="ACT-like_dom_sf"/>
</dbReference>
<dbReference type="PROSITE" id="PS51671">
    <property type="entry name" value="ACT"/>
    <property type="match status" value="1"/>
</dbReference>
<evidence type="ECO:0000313" key="2">
    <source>
        <dbReference type="EMBL" id="BDD12266.1"/>
    </source>
</evidence>
<accession>A0AAU9DGL7</accession>
<proteinExistence type="predicted"/>
<organism evidence="2 3">
    <name type="scientific">Fulvitalea axinellae</name>
    <dbReference type="NCBI Taxonomy" id="1182444"/>
    <lineage>
        <taxon>Bacteria</taxon>
        <taxon>Pseudomonadati</taxon>
        <taxon>Bacteroidota</taxon>
        <taxon>Cytophagia</taxon>
        <taxon>Cytophagales</taxon>
        <taxon>Persicobacteraceae</taxon>
        <taxon>Fulvitalea</taxon>
    </lineage>
</organism>
<sequence length="220" mass="25200">MVTIAEATEEIVNRSAFLQEAILDGIINYSALARKIKPDVEKQLFKDVQEGAIVMALKRMAPRLSRHHHEQDIMEYLQHTGEIIVRSDLVDLAYKNSPTLSEKQSQLLRNVQNVNDVFHASTKGVYETNIILSRSGLEMIEKVFESETMIMRIDNLASVTIRTPESYKKDVPGVFYYITKMFAWKAINVVEIISTKHEITFIVGKNQVNETFRILQELKG</sequence>
<geneLocation type="plasmid" evidence="2 3">
    <name>pFA3</name>
</geneLocation>
<dbReference type="AlphaFoldDB" id="A0AAU9DGL7"/>
<dbReference type="KEGG" id="fax:FUAX_46980"/>
<dbReference type="Proteomes" id="UP001348817">
    <property type="component" value="Plasmid pFA3"/>
</dbReference>
<dbReference type="InterPro" id="IPR002912">
    <property type="entry name" value="ACT_dom"/>
</dbReference>
<keyword evidence="2" id="KW-0614">Plasmid</keyword>
<reference evidence="2 3" key="1">
    <citation type="submission" date="2021-12" db="EMBL/GenBank/DDBJ databases">
        <title>Genome sequencing of bacteria with rrn-lacking chromosome and rrn-plasmid.</title>
        <authorList>
            <person name="Anda M."/>
            <person name="Iwasaki W."/>
        </authorList>
    </citation>
    <scope>NUCLEOTIDE SEQUENCE [LARGE SCALE GENOMIC DNA]</scope>
    <source>
        <strain evidence="2 3">DSM 100852</strain>
        <plasmid evidence="2 3">pFA3</plasmid>
    </source>
</reference>
<gene>
    <name evidence="2" type="ORF">FUAX_46980</name>
</gene>
<evidence type="ECO:0000313" key="3">
    <source>
        <dbReference type="Proteomes" id="UP001348817"/>
    </source>
</evidence>
<dbReference type="EMBL" id="AP025317">
    <property type="protein sequence ID" value="BDD12266.1"/>
    <property type="molecule type" value="Genomic_DNA"/>
</dbReference>
<feature type="domain" description="ACT" evidence="1">
    <location>
        <begin position="163"/>
        <end position="220"/>
    </location>
</feature>
<dbReference type="Gene3D" id="3.30.70.260">
    <property type="match status" value="1"/>
</dbReference>
<dbReference type="RefSeq" id="WP_338395406.1">
    <property type="nucleotide sequence ID" value="NZ_AP025317.1"/>
</dbReference>
<dbReference type="SUPFAM" id="SSF55021">
    <property type="entry name" value="ACT-like"/>
    <property type="match status" value="1"/>
</dbReference>
<protein>
    <recommendedName>
        <fullName evidence="1">ACT domain-containing protein</fullName>
    </recommendedName>
</protein>
<evidence type="ECO:0000259" key="1">
    <source>
        <dbReference type="PROSITE" id="PS51671"/>
    </source>
</evidence>